<feature type="transmembrane region" description="Helical" evidence="1">
    <location>
        <begin position="30"/>
        <end position="63"/>
    </location>
</feature>
<keyword evidence="1" id="KW-1133">Transmembrane helix</keyword>
<comment type="caution">
    <text evidence="2">The sequence shown here is derived from an EMBL/GenBank/DDBJ whole genome shotgun (WGS) entry which is preliminary data.</text>
</comment>
<evidence type="ECO:0000256" key="1">
    <source>
        <dbReference type="SAM" id="Phobius"/>
    </source>
</evidence>
<dbReference type="AlphaFoldDB" id="A0A1U7IXZ7"/>
<sequence length="69" mass="7737">MVLTPLLASLSIACFALCLRNMAREEMVRIFAAIVSFLSLFAGLTLAPWFIQALLLIVILMSWRNPVVR</sequence>
<reference evidence="2 3" key="1">
    <citation type="submission" date="2016-11" db="EMBL/GenBank/DDBJ databases">
        <title>Draft Genome Sequences of Nine Cyanobacterial Strains from Diverse Habitats.</title>
        <authorList>
            <person name="Zhu T."/>
            <person name="Hou S."/>
            <person name="Lu X."/>
            <person name="Hess W.R."/>
        </authorList>
    </citation>
    <scope>NUCLEOTIDE SEQUENCE [LARGE SCALE GENOMIC DNA]</scope>
    <source>
        <strain evidence="2 3">NIES-30</strain>
    </source>
</reference>
<accession>A0A1U7IXZ7</accession>
<keyword evidence="3" id="KW-1185">Reference proteome</keyword>
<gene>
    <name evidence="2" type="ORF">NIES30_25350</name>
</gene>
<dbReference type="EMBL" id="MRCG01000036">
    <property type="protein sequence ID" value="OKH43187.1"/>
    <property type="molecule type" value="Genomic_DNA"/>
</dbReference>
<organism evidence="2 3">
    <name type="scientific">Phormidium tenue NIES-30</name>
    <dbReference type="NCBI Taxonomy" id="549789"/>
    <lineage>
        <taxon>Bacteria</taxon>
        <taxon>Bacillati</taxon>
        <taxon>Cyanobacteriota</taxon>
        <taxon>Cyanophyceae</taxon>
        <taxon>Oscillatoriophycideae</taxon>
        <taxon>Oscillatoriales</taxon>
        <taxon>Oscillatoriaceae</taxon>
        <taxon>Phormidium</taxon>
    </lineage>
</organism>
<evidence type="ECO:0000313" key="2">
    <source>
        <dbReference type="EMBL" id="OKH43187.1"/>
    </source>
</evidence>
<keyword evidence="1" id="KW-0812">Transmembrane</keyword>
<name>A0A1U7IXZ7_9CYAN</name>
<proteinExistence type="predicted"/>
<dbReference type="Proteomes" id="UP000185557">
    <property type="component" value="Unassembled WGS sequence"/>
</dbReference>
<evidence type="ECO:0000313" key="3">
    <source>
        <dbReference type="Proteomes" id="UP000185557"/>
    </source>
</evidence>
<protein>
    <submittedName>
        <fullName evidence="2">Uncharacterized protein</fullName>
    </submittedName>
</protein>
<keyword evidence="1" id="KW-0472">Membrane</keyword>